<reference evidence="3" key="1">
    <citation type="submission" date="2023-08" db="EMBL/GenBank/DDBJ databases">
        <authorList>
            <person name="Chen Y."/>
            <person name="Shah S."/>
            <person name="Dougan E. K."/>
            <person name="Thang M."/>
            <person name="Chan C."/>
        </authorList>
    </citation>
    <scope>NUCLEOTIDE SEQUENCE</scope>
</reference>
<feature type="region of interest" description="Disordered" evidence="2">
    <location>
        <begin position="108"/>
        <end position="128"/>
    </location>
</feature>
<keyword evidence="1" id="KW-0175">Coiled coil</keyword>
<name>A0AA36MQX9_9DINO</name>
<evidence type="ECO:0000256" key="1">
    <source>
        <dbReference type="SAM" id="Coils"/>
    </source>
</evidence>
<dbReference type="Proteomes" id="UP001178507">
    <property type="component" value="Unassembled WGS sequence"/>
</dbReference>
<gene>
    <name evidence="3" type="ORF">EVOR1521_LOCUS9633</name>
</gene>
<evidence type="ECO:0000313" key="3">
    <source>
        <dbReference type="EMBL" id="CAJ1382200.1"/>
    </source>
</evidence>
<accession>A0AA36MQX9</accession>
<sequence>MDASRRPGAALAAALYAAAEQDLYPEATLEKYTRPKVDFSDGSATERSSLALRRLEQQIEETRRQMERRLERLERRIEEVAAQSAASGHWAELQGHVDSLAETVQDLIRRPENSQGKGGGASRMEDSRRVQELQSQVNRSSAQIADLDAKLLEVSRQVDIAGLEETLMPANTAGLDLRLEGQEQRLQRLEASLPSVSDLELGEAYAQLDQLRGEVEDHRGFMEEQAAELWARQEDLAGELQDLARSCEQQQHVGSVGERTLRLALKAQKAMNAAPHDAQLRRSWGSSARTSRSCGSEWRATRWA</sequence>
<feature type="region of interest" description="Disordered" evidence="2">
    <location>
        <begin position="274"/>
        <end position="304"/>
    </location>
</feature>
<evidence type="ECO:0000313" key="4">
    <source>
        <dbReference type="Proteomes" id="UP001178507"/>
    </source>
</evidence>
<organism evidence="3 4">
    <name type="scientific">Effrenium voratum</name>
    <dbReference type="NCBI Taxonomy" id="2562239"/>
    <lineage>
        <taxon>Eukaryota</taxon>
        <taxon>Sar</taxon>
        <taxon>Alveolata</taxon>
        <taxon>Dinophyceae</taxon>
        <taxon>Suessiales</taxon>
        <taxon>Symbiodiniaceae</taxon>
        <taxon>Effrenium</taxon>
    </lineage>
</organism>
<proteinExistence type="predicted"/>
<feature type="compositionally biased region" description="Polar residues" evidence="2">
    <location>
        <begin position="284"/>
        <end position="294"/>
    </location>
</feature>
<evidence type="ECO:0000256" key="2">
    <source>
        <dbReference type="SAM" id="MobiDB-lite"/>
    </source>
</evidence>
<keyword evidence="4" id="KW-1185">Reference proteome</keyword>
<feature type="coiled-coil region" evidence="1">
    <location>
        <begin position="45"/>
        <end position="83"/>
    </location>
</feature>
<comment type="caution">
    <text evidence="3">The sequence shown here is derived from an EMBL/GenBank/DDBJ whole genome shotgun (WGS) entry which is preliminary data.</text>
</comment>
<dbReference type="AlphaFoldDB" id="A0AA36MQX9"/>
<feature type="coiled-coil region" evidence="1">
    <location>
        <begin position="130"/>
        <end position="192"/>
    </location>
</feature>
<dbReference type="EMBL" id="CAUJNA010000880">
    <property type="protein sequence ID" value="CAJ1382200.1"/>
    <property type="molecule type" value="Genomic_DNA"/>
</dbReference>
<protein>
    <submittedName>
        <fullName evidence="3">Uncharacterized protein</fullName>
    </submittedName>
</protein>